<keyword evidence="2" id="KW-1185">Reference proteome</keyword>
<dbReference type="EMBL" id="BMFV01000025">
    <property type="protein sequence ID" value="GGH85156.1"/>
    <property type="molecule type" value="Genomic_DNA"/>
</dbReference>
<protein>
    <submittedName>
        <fullName evidence="1">Uncharacterized protein</fullName>
    </submittedName>
</protein>
<reference evidence="1" key="1">
    <citation type="journal article" date="2014" name="Int. J. Syst. Evol. Microbiol.">
        <title>Complete genome sequence of Corynebacterium casei LMG S-19264T (=DSM 44701T), isolated from a smear-ripened cheese.</title>
        <authorList>
            <consortium name="US DOE Joint Genome Institute (JGI-PGF)"/>
            <person name="Walter F."/>
            <person name="Albersmeier A."/>
            <person name="Kalinowski J."/>
            <person name="Ruckert C."/>
        </authorList>
    </citation>
    <scope>NUCLEOTIDE SEQUENCE</scope>
    <source>
        <strain evidence="1">CGMCC 1.12777</strain>
    </source>
</reference>
<sequence length="113" mass="13015">MSGFEQLQAINAKYFDGVGREFDATVNETNMREKCEWAKAQLEEGIEKMKALELTEIERADLPHLLRAFRAARDAFQAHIKGRHIKAVRKMEQAKKHALAYQENLTARIKSDL</sequence>
<evidence type="ECO:0000313" key="2">
    <source>
        <dbReference type="Proteomes" id="UP000656813"/>
    </source>
</evidence>
<evidence type="ECO:0000313" key="1">
    <source>
        <dbReference type="EMBL" id="GGH85156.1"/>
    </source>
</evidence>
<organism evidence="1 2">
    <name type="scientific">Pullulanibacillus pueri</name>
    <dbReference type="NCBI Taxonomy" id="1437324"/>
    <lineage>
        <taxon>Bacteria</taxon>
        <taxon>Bacillati</taxon>
        <taxon>Bacillota</taxon>
        <taxon>Bacilli</taxon>
        <taxon>Bacillales</taxon>
        <taxon>Sporolactobacillaceae</taxon>
        <taxon>Pullulanibacillus</taxon>
    </lineage>
</organism>
<comment type="caution">
    <text evidence="1">The sequence shown here is derived from an EMBL/GenBank/DDBJ whole genome shotgun (WGS) entry which is preliminary data.</text>
</comment>
<gene>
    <name evidence="1" type="ORF">GCM10007096_29890</name>
</gene>
<reference evidence="1" key="2">
    <citation type="submission" date="2020-09" db="EMBL/GenBank/DDBJ databases">
        <authorList>
            <person name="Sun Q."/>
            <person name="Zhou Y."/>
        </authorList>
    </citation>
    <scope>NUCLEOTIDE SEQUENCE</scope>
    <source>
        <strain evidence="1">CGMCC 1.12777</strain>
    </source>
</reference>
<accession>A0A8J3EMM4</accession>
<dbReference type="AlphaFoldDB" id="A0A8J3EMM4"/>
<dbReference type="Proteomes" id="UP000656813">
    <property type="component" value="Unassembled WGS sequence"/>
</dbReference>
<proteinExistence type="predicted"/>
<dbReference type="RefSeq" id="WP_188498189.1">
    <property type="nucleotide sequence ID" value="NZ_BMFV01000025.1"/>
</dbReference>
<name>A0A8J3EMM4_9BACL</name>